<dbReference type="PANTHER" id="PTHR30590">
    <property type="entry name" value="INNER MEMBRANE PROTEIN"/>
    <property type="match status" value="1"/>
</dbReference>
<feature type="transmembrane region" description="Helical" evidence="1">
    <location>
        <begin position="292"/>
        <end position="312"/>
    </location>
</feature>
<evidence type="ECO:0000259" key="3">
    <source>
        <dbReference type="Pfam" id="PF07786"/>
    </source>
</evidence>
<keyword evidence="1" id="KW-0472">Membrane</keyword>
<feature type="transmembrane region" description="Helical" evidence="1">
    <location>
        <begin position="115"/>
        <end position="131"/>
    </location>
</feature>
<feature type="transmembrane region" description="Helical" evidence="1">
    <location>
        <begin position="138"/>
        <end position="156"/>
    </location>
</feature>
<feature type="transmembrane region" description="Helical" evidence="1">
    <location>
        <begin position="21"/>
        <end position="42"/>
    </location>
</feature>
<evidence type="ECO:0000313" key="5">
    <source>
        <dbReference type="Proteomes" id="UP001499841"/>
    </source>
</evidence>
<proteinExistence type="predicted"/>
<dbReference type="Pfam" id="PF07786">
    <property type="entry name" value="HGSNAT_cat"/>
    <property type="match status" value="1"/>
</dbReference>
<sequence length="363" mass="37567">MTSLRTGPAAAVGRPEQPTTARVVALDVARAIAILGMLVVNVGPRDDSGPAAMVIRAAHGRASLLFVLLAGIGISLLTRRARQGGPTRRGTLVWRSALLLVAGLALQLLDHDVKVILPTYAVLFLVAVAAVRLPDVGLLIGAGAATLLGPLVWIGGQRGTDFDMEPANLTSTPLDVLSSVVLTGPYPVVTWVAPFLLGMWLGRRDLTARTVQVRLVAVGSAAAVAGIAVSRALVALTGQPGEEVGLDRLSSAVAHSQMPLWLVSGTGSALAVVGLALVLVPRAGRWARPLVAVGQLSLTVYVAHLLVIAALVRPGPGSAAEGLGVSFLIGAAAILFATLWRAKFRRGPLETFLRVPSLLHRAA</sequence>
<feature type="domain" description="Heparan-alpha-glucosaminide N-acetyltransferase catalytic" evidence="3">
    <location>
        <begin position="22"/>
        <end position="208"/>
    </location>
</feature>
<name>A0ABP8EXP1_9MICO</name>
<dbReference type="RefSeq" id="WP_345043098.1">
    <property type="nucleotide sequence ID" value="NZ_BAABBA010000017.1"/>
</dbReference>
<feature type="domain" description="DUF418" evidence="2">
    <location>
        <begin position="226"/>
        <end position="354"/>
    </location>
</feature>
<feature type="transmembrane region" description="Helical" evidence="1">
    <location>
        <begin position="258"/>
        <end position="280"/>
    </location>
</feature>
<keyword evidence="1" id="KW-0812">Transmembrane</keyword>
<evidence type="ECO:0000313" key="4">
    <source>
        <dbReference type="EMBL" id="GAA4288754.1"/>
    </source>
</evidence>
<organism evidence="4 5">
    <name type="scientific">Georgenia daeguensis</name>
    <dbReference type="NCBI Taxonomy" id="908355"/>
    <lineage>
        <taxon>Bacteria</taxon>
        <taxon>Bacillati</taxon>
        <taxon>Actinomycetota</taxon>
        <taxon>Actinomycetes</taxon>
        <taxon>Micrococcales</taxon>
        <taxon>Bogoriellaceae</taxon>
        <taxon>Georgenia</taxon>
    </lineage>
</organism>
<evidence type="ECO:0000259" key="2">
    <source>
        <dbReference type="Pfam" id="PF04235"/>
    </source>
</evidence>
<keyword evidence="1" id="KW-1133">Transmembrane helix</keyword>
<feature type="transmembrane region" description="Helical" evidence="1">
    <location>
        <begin position="62"/>
        <end position="80"/>
    </location>
</feature>
<reference evidence="5" key="1">
    <citation type="journal article" date="2019" name="Int. J. Syst. Evol. Microbiol.">
        <title>The Global Catalogue of Microorganisms (GCM) 10K type strain sequencing project: providing services to taxonomists for standard genome sequencing and annotation.</title>
        <authorList>
            <consortium name="The Broad Institute Genomics Platform"/>
            <consortium name="The Broad Institute Genome Sequencing Center for Infectious Disease"/>
            <person name="Wu L."/>
            <person name="Ma J."/>
        </authorList>
    </citation>
    <scope>NUCLEOTIDE SEQUENCE [LARGE SCALE GENOMIC DNA]</scope>
    <source>
        <strain evidence="5">JCM 17459</strain>
    </source>
</reference>
<protein>
    <submittedName>
        <fullName evidence="4">Heparan-alpha-glucosaminide N-acetyltransferase domain-containing protein</fullName>
    </submittedName>
</protein>
<dbReference type="PANTHER" id="PTHR30590:SF2">
    <property type="entry name" value="INNER MEMBRANE PROTEIN"/>
    <property type="match status" value="1"/>
</dbReference>
<gene>
    <name evidence="4" type="ORF">GCM10022262_31140</name>
</gene>
<dbReference type="InterPro" id="IPR052529">
    <property type="entry name" value="Bact_Transport_Assoc"/>
</dbReference>
<dbReference type="EMBL" id="BAABBA010000017">
    <property type="protein sequence ID" value="GAA4288754.1"/>
    <property type="molecule type" value="Genomic_DNA"/>
</dbReference>
<feature type="transmembrane region" description="Helical" evidence="1">
    <location>
        <begin position="92"/>
        <end position="109"/>
    </location>
</feature>
<dbReference type="InterPro" id="IPR007349">
    <property type="entry name" value="DUF418"/>
</dbReference>
<dbReference type="Proteomes" id="UP001499841">
    <property type="component" value="Unassembled WGS sequence"/>
</dbReference>
<accession>A0ABP8EXP1</accession>
<dbReference type="InterPro" id="IPR012429">
    <property type="entry name" value="HGSNAT_cat"/>
</dbReference>
<feature type="transmembrane region" description="Helical" evidence="1">
    <location>
        <begin position="176"/>
        <end position="201"/>
    </location>
</feature>
<evidence type="ECO:0000256" key="1">
    <source>
        <dbReference type="SAM" id="Phobius"/>
    </source>
</evidence>
<comment type="caution">
    <text evidence="4">The sequence shown here is derived from an EMBL/GenBank/DDBJ whole genome shotgun (WGS) entry which is preliminary data.</text>
</comment>
<keyword evidence="5" id="KW-1185">Reference proteome</keyword>
<dbReference type="Pfam" id="PF04235">
    <property type="entry name" value="DUF418"/>
    <property type="match status" value="1"/>
</dbReference>
<feature type="transmembrane region" description="Helical" evidence="1">
    <location>
        <begin position="318"/>
        <end position="340"/>
    </location>
</feature>
<feature type="transmembrane region" description="Helical" evidence="1">
    <location>
        <begin position="213"/>
        <end position="238"/>
    </location>
</feature>